<dbReference type="RefSeq" id="WP_193919299.1">
    <property type="nucleotide sequence ID" value="NZ_JADEXS020000001.1"/>
</dbReference>
<keyword evidence="2" id="KW-0255">Endonuclease</keyword>
<protein>
    <submittedName>
        <fullName evidence="2">HNH endonuclease</fullName>
    </submittedName>
</protein>
<keyword evidence="3" id="KW-1185">Reference proteome</keyword>
<evidence type="ECO:0000313" key="2">
    <source>
        <dbReference type="EMBL" id="MBE9024713.1"/>
    </source>
</evidence>
<dbReference type="InterPro" id="IPR003615">
    <property type="entry name" value="HNH_nuc"/>
</dbReference>
<evidence type="ECO:0000259" key="1">
    <source>
        <dbReference type="SMART" id="SM00507"/>
    </source>
</evidence>
<dbReference type="AlphaFoldDB" id="A0A8J6ZWU9"/>
<dbReference type="Proteomes" id="UP000622533">
    <property type="component" value="Unassembled WGS sequence"/>
</dbReference>
<keyword evidence="2" id="KW-0378">Hydrolase</keyword>
<dbReference type="Pfam" id="PF01844">
    <property type="entry name" value="HNH"/>
    <property type="match status" value="1"/>
</dbReference>
<dbReference type="InterPro" id="IPR002711">
    <property type="entry name" value="HNH"/>
</dbReference>
<name>A0A8J6ZWU9_DESMC</name>
<organism evidence="2 3">
    <name type="scientific">Desmonostoc muscorum LEGE 12446</name>
    <dbReference type="NCBI Taxonomy" id="1828758"/>
    <lineage>
        <taxon>Bacteria</taxon>
        <taxon>Bacillati</taxon>
        <taxon>Cyanobacteriota</taxon>
        <taxon>Cyanophyceae</taxon>
        <taxon>Nostocales</taxon>
        <taxon>Nostocaceae</taxon>
        <taxon>Desmonostoc</taxon>
    </lineage>
</organism>
<dbReference type="Gene3D" id="1.10.30.50">
    <property type="match status" value="1"/>
</dbReference>
<gene>
    <name evidence="2" type="ORF">IQ276_20475</name>
</gene>
<dbReference type="GO" id="GO:0008270">
    <property type="term" value="F:zinc ion binding"/>
    <property type="evidence" value="ECO:0007669"/>
    <property type="project" value="InterPro"/>
</dbReference>
<evidence type="ECO:0000313" key="3">
    <source>
        <dbReference type="Proteomes" id="UP000622533"/>
    </source>
</evidence>
<proteinExistence type="predicted"/>
<comment type="caution">
    <text evidence="2">The sequence shown here is derived from an EMBL/GenBank/DDBJ whole genome shotgun (WGS) entry which is preliminary data.</text>
</comment>
<feature type="domain" description="HNH nuclease" evidence="1">
    <location>
        <begin position="45"/>
        <end position="97"/>
    </location>
</feature>
<sequence>MFGNVSPNYYSLALAYQTAQNAAQLTKIQAVWEKGFILPDCDPRIWRKDQFGRLINRYKYGKRQSTYGWEIDHIIPKSQGGSDHISNLRPLQWYINIVRQ</sequence>
<dbReference type="GO" id="GO:0004519">
    <property type="term" value="F:endonuclease activity"/>
    <property type="evidence" value="ECO:0007669"/>
    <property type="project" value="UniProtKB-KW"/>
</dbReference>
<accession>A0A8J6ZWU9</accession>
<dbReference type="EMBL" id="JADEXS010000303">
    <property type="protein sequence ID" value="MBE9024713.1"/>
    <property type="molecule type" value="Genomic_DNA"/>
</dbReference>
<reference evidence="2" key="1">
    <citation type="submission" date="2020-10" db="EMBL/GenBank/DDBJ databases">
        <authorList>
            <person name="Castelo-Branco R."/>
            <person name="Eusebio N."/>
            <person name="Adriana R."/>
            <person name="Vieira A."/>
            <person name="Brugerolle De Fraissinette N."/>
            <person name="Rezende De Castro R."/>
            <person name="Schneider M.P."/>
            <person name="Vasconcelos V."/>
            <person name="Leao P.N."/>
        </authorList>
    </citation>
    <scope>NUCLEOTIDE SEQUENCE</scope>
    <source>
        <strain evidence="2">LEGE 12446</strain>
    </source>
</reference>
<dbReference type="SMART" id="SM00507">
    <property type="entry name" value="HNHc"/>
    <property type="match status" value="1"/>
</dbReference>
<dbReference type="GO" id="GO:0003676">
    <property type="term" value="F:nucleic acid binding"/>
    <property type="evidence" value="ECO:0007669"/>
    <property type="project" value="InterPro"/>
</dbReference>
<keyword evidence="2" id="KW-0540">Nuclease</keyword>
<dbReference type="CDD" id="cd00085">
    <property type="entry name" value="HNHc"/>
    <property type="match status" value="1"/>
</dbReference>